<dbReference type="InterPro" id="IPR011047">
    <property type="entry name" value="Quinoprotein_ADH-like_sf"/>
</dbReference>
<dbReference type="CDD" id="cd01948">
    <property type="entry name" value="EAL"/>
    <property type="match status" value="1"/>
</dbReference>
<feature type="domain" description="EAL" evidence="2">
    <location>
        <begin position="1142"/>
        <end position="1394"/>
    </location>
</feature>
<gene>
    <name evidence="4" type="ORF">QTP81_16680</name>
</gene>
<dbReference type="Pfam" id="PF08448">
    <property type="entry name" value="PAS_4"/>
    <property type="match status" value="1"/>
</dbReference>
<dbReference type="Gene3D" id="3.30.70.270">
    <property type="match status" value="1"/>
</dbReference>
<evidence type="ECO:0000313" key="4">
    <source>
        <dbReference type="EMBL" id="MDM7862244.1"/>
    </source>
</evidence>
<dbReference type="Proteomes" id="UP001234343">
    <property type="component" value="Unassembled WGS sequence"/>
</dbReference>
<dbReference type="InterPro" id="IPR043128">
    <property type="entry name" value="Rev_trsase/Diguanyl_cyclase"/>
</dbReference>
<dbReference type="SUPFAM" id="SSF50998">
    <property type="entry name" value="Quinoprotein alcohol dehydrogenase-like"/>
    <property type="match status" value="1"/>
</dbReference>
<name>A0ABT7T3B0_9ALTE</name>
<dbReference type="PROSITE" id="PS50113">
    <property type="entry name" value="PAC"/>
    <property type="match status" value="1"/>
</dbReference>
<dbReference type="Gene3D" id="3.20.20.450">
    <property type="entry name" value="EAL domain"/>
    <property type="match status" value="1"/>
</dbReference>
<evidence type="ECO:0000259" key="1">
    <source>
        <dbReference type="PROSITE" id="PS50113"/>
    </source>
</evidence>
<keyword evidence="5" id="KW-1185">Reference proteome</keyword>
<dbReference type="Pfam" id="PF07494">
    <property type="entry name" value="Reg_prop"/>
    <property type="match status" value="3"/>
</dbReference>
<dbReference type="InterPro" id="IPR000160">
    <property type="entry name" value="GGDEF_dom"/>
</dbReference>
<dbReference type="SUPFAM" id="SSF63829">
    <property type="entry name" value="Calcium-dependent phosphotriesterase"/>
    <property type="match status" value="1"/>
</dbReference>
<dbReference type="InterPro" id="IPR035919">
    <property type="entry name" value="EAL_sf"/>
</dbReference>
<dbReference type="InterPro" id="IPR001633">
    <property type="entry name" value="EAL_dom"/>
</dbReference>
<dbReference type="InterPro" id="IPR029787">
    <property type="entry name" value="Nucleotide_cyclase"/>
</dbReference>
<dbReference type="InterPro" id="IPR052155">
    <property type="entry name" value="Biofilm_reg_signaling"/>
</dbReference>
<dbReference type="PANTHER" id="PTHR44757">
    <property type="entry name" value="DIGUANYLATE CYCLASE DGCP"/>
    <property type="match status" value="1"/>
</dbReference>
<dbReference type="SMART" id="SM00267">
    <property type="entry name" value="GGDEF"/>
    <property type="match status" value="1"/>
</dbReference>
<dbReference type="Gene3D" id="2.60.40.10">
    <property type="entry name" value="Immunoglobulins"/>
    <property type="match status" value="1"/>
</dbReference>
<comment type="caution">
    <text evidence="4">The sequence shown here is derived from an EMBL/GenBank/DDBJ whole genome shotgun (WGS) entry which is preliminary data.</text>
</comment>
<feature type="domain" description="PAC" evidence="1">
    <location>
        <begin position="914"/>
        <end position="968"/>
    </location>
</feature>
<dbReference type="InterPro" id="IPR000700">
    <property type="entry name" value="PAS-assoc_C"/>
</dbReference>
<evidence type="ECO:0000259" key="3">
    <source>
        <dbReference type="PROSITE" id="PS50887"/>
    </source>
</evidence>
<dbReference type="Gene3D" id="2.130.10.10">
    <property type="entry name" value="YVTN repeat-like/Quinoprotein amine dehydrogenase"/>
    <property type="match status" value="2"/>
</dbReference>
<dbReference type="InterPro" id="IPR015943">
    <property type="entry name" value="WD40/YVTN_repeat-like_dom_sf"/>
</dbReference>
<accession>A0ABT7T3B0</accession>
<dbReference type="NCBIfam" id="TIGR00229">
    <property type="entry name" value="sensory_box"/>
    <property type="match status" value="1"/>
</dbReference>
<dbReference type="InterPro" id="IPR013656">
    <property type="entry name" value="PAS_4"/>
</dbReference>
<dbReference type="EMBL" id="JAUCBP010000013">
    <property type="protein sequence ID" value="MDM7862244.1"/>
    <property type="molecule type" value="Genomic_DNA"/>
</dbReference>
<protein>
    <submittedName>
        <fullName evidence="4">EAL domain-containing protein</fullName>
    </submittedName>
</protein>
<dbReference type="PANTHER" id="PTHR44757:SF2">
    <property type="entry name" value="BIOFILM ARCHITECTURE MAINTENANCE PROTEIN MBAA"/>
    <property type="match status" value="1"/>
</dbReference>
<feature type="domain" description="GGDEF" evidence="3">
    <location>
        <begin position="1000"/>
        <end position="1133"/>
    </location>
</feature>
<evidence type="ECO:0000313" key="5">
    <source>
        <dbReference type="Proteomes" id="UP001234343"/>
    </source>
</evidence>
<evidence type="ECO:0000259" key="2">
    <source>
        <dbReference type="PROSITE" id="PS50883"/>
    </source>
</evidence>
<dbReference type="InterPro" id="IPR000014">
    <property type="entry name" value="PAS"/>
</dbReference>
<dbReference type="SUPFAM" id="SSF55785">
    <property type="entry name" value="PYP-like sensor domain (PAS domain)"/>
    <property type="match status" value="1"/>
</dbReference>
<reference evidence="4 5" key="1">
    <citation type="submission" date="2023-06" db="EMBL/GenBank/DDBJ databases">
        <title>Alteromonas sp. ASW11-36 isolated from intertidal sand.</title>
        <authorList>
            <person name="Li Y."/>
        </authorList>
    </citation>
    <scope>NUCLEOTIDE SEQUENCE [LARGE SCALE GENOMIC DNA]</scope>
    <source>
        <strain evidence="4 5">ASW11-36</strain>
    </source>
</reference>
<dbReference type="CDD" id="cd01949">
    <property type="entry name" value="GGDEF"/>
    <property type="match status" value="1"/>
</dbReference>
<dbReference type="PROSITE" id="PS50883">
    <property type="entry name" value="EAL"/>
    <property type="match status" value="1"/>
</dbReference>
<dbReference type="SMART" id="SM00052">
    <property type="entry name" value="EAL"/>
    <property type="match status" value="1"/>
</dbReference>
<dbReference type="Pfam" id="PF00990">
    <property type="entry name" value="GGDEF"/>
    <property type="match status" value="1"/>
</dbReference>
<dbReference type="InterPro" id="IPR013783">
    <property type="entry name" value="Ig-like_fold"/>
</dbReference>
<dbReference type="InterPro" id="IPR035965">
    <property type="entry name" value="PAS-like_dom_sf"/>
</dbReference>
<dbReference type="SUPFAM" id="SSF55073">
    <property type="entry name" value="Nucleotide cyclase"/>
    <property type="match status" value="1"/>
</dbReference>
<organism evidence="4 5">
    <name type="scientific">Alteromonas arenosi</name>
    <dbReference type="NCBI Taxonomy" id="3055817"/>
    <lineage>
        <taxon>Bacteria</taxon>
        <taxon>Pseudomonadati</taxon>
        <taxon>Pseudomonadota</taxon>
        <taxon>Gammaproteobacteria</taxon>
        <taxon>Alteromonadales</taxon>
        <taxon>Alteromonadaceae</taxon>
        <taxon>Alteromonas/Salinimonas group</taxon>
        <taxon>Alteromonas</taxon>
    </lineage>
</organism>
<sequence length="1411" mass="159610">MHSVVFSLLFSSWVLAQTPEPRIKSPRFSTVSTKIGLAQDIVTDMLLDNDGFLYIATEGGLDRWDGYQLKRIRGENEQLTDMSISRLFQDSQGSIWISTLYAGMYRLNPQTGAVQHEFTLPLIDDPNFNQSANSFIEVSDSHVFIGLDFHIVRYDYTSGAIEQIYEVPAEHVKNGDGIRWIETIDEQIIIAMSSGLFVRSPTGEVKQVDFLPEDYRDDRDSRNVKHLYKDSLGNLWVSTVRGLYVGTIEAFLDALDQSQPQWNTQTAIASRNVWRVVEYESGKFWIGTDIGLFSLASQPQFNAEYILQPMKGIEVLSRKDILDIEVDRDGNLWLGTNYGGAMYWSPSSLLFDNIQIANDTAEAQVLTDNTVWALSTDTDGQLWIGTDNGLTQFDPTTQQSKLYLQKDEYIPFSDSYIDRIFTIDEQTLILQSGEGLWWFDKETGKRSRPPTQNQEQAEILSDFVWGSGLDVNNNIWFVVNNSFHRYSIQQQIVEPIEIDAPLNPAKFYAFLGYAPEYQNRLWASMVGALMLVNPVDKSVEVVHELDAAEKTRELYPSSLLLDKQNILWVAYPGLGLFGLDGQSFEQKYFFNQNNMLPTTLVYSLIADDDDNLWFSSHSGLHRINSARDRLDNFRYGQELNVAEFNDGAVTRMANGHFVFGSPSGVVSFSPDSVNNRATEERNYSQYTFQQDRMAITEVSLATRQLELPFSNIDNNPINLSHDDNGLSIRFSSLQYSHTNNTSYVYKLLQNGRVLTEAETSEPFVNFALLEPGKYEFVVAPSLNSGGAEIQPARLPIHVAHAPWNTPQARAMYVFMIVAVLFVIWSVRRRQIYHLEQARSQVKLFGDAFKQTSDWVIIFDREFNPIALNPSLEKAFGLNSEEDTLVKFERLKNTYPEFERNAMSGLRHFLREGFWRSEQKLTLADGKEHDVLINLTTVSNDDNSNEADHYLMVFSDISDQKRAERKLRKMATFDGLTGLVNRNLALDRLEHAIENAKSHNTLVAVLFVDLDRFKGINDSLGHEYGDNILKVVAKRMLNIAAQNDTVGRIGGDEFVIVMEDVVDFEDVSSFISQLVALIEEPITVRSEILRVSCSIGVSMYPNDGIEPADLLRFADVAMYSAKNDPVNSFRFFTESMNVRAKYRLSLENLVKRAYQQELFYNVYQPIVNVKTAKTEGMELLLRCAISEQPISPAEFVPILEEMRLIVEVTRSSLGAAMKEVSNWYKQGFNGYLSVNLSALHFTAAFDIQGLDKLLASYNLPKSALRFEVTEGVLMGDREMALEQFDALKAAGYKLALDDFGTGYSSLSYLKMFPLDVIKIDKSFTDDIGKGSSGDSLIITTIGMANNLHMDCIAEGIETEEQVKFLRQQSCVSLQGYYFSKPVTADMSSAIVTRDWAPMLALDPGHQDSCEGS</sequence>
<dbReference type="RefSeq" id="WP_289367084.1">
    <property type="nucleotide sequence ID" value="NZ_JAUCBP010000013.1"/>
</dbReference>
<dbReference type="InterPro" id="IPR011110">
    <property type="entry name" value="Reg_prop"/>
</dbReference>
<dbReference type="PROSITE" id="PS50887">
    <property type="entry name" value="GGDEF"/>
    <property type="match status" value="1"/>
</dbReference>
<dbReference type="Pfam" id="PF00563">
    <property type="entry name" value="EAL"/>
    <property type="match status" value="1"/>
</dbReference>
<dbReference type="NCBIfam" id="TIGR00254">
    <property type="entry name" value="GGDEF"/>
    <property type="match status" value="1"/>
</dbReference>
<dbReference type="Gene3D" id="3.30.450.20">
    <property type="entry name" value="PAS domain"/>
    <property type="match status" value="1"/>
</dbReference>
<dbReference type="SUPFAM" id="SSF141868">
    <property type="entry name" value="EAL domain-like"/>
    <property type="match status" value="1"/>
</dbReference>
<proteinExistence type="predicted"/>